<feature type="region of interest" description="Disordered" evidence="1">
    <location>
        <begin position="54"/>
        <end position="100"/>
    </location>
</feature>
<feature type="compositionally biased region" description="Low complexity" evidence="1">
    <location>
        <begin position="746"/>
        <end position="766"/>
    </location>
</feature>
<name>A0A7R9BIX9_9CRUS</name>
<feature type="signal peptide" evidence="2">
    <location>
        <begin position="1"/>
        <end position="27"/>
    </location>
</feature>
<protein>
    <submittedName>
        <fullName evidence="3">Uncharacterized protein</fullName>
    </submittedName>
</protein>
<reference evidence="3" key="1">
    <citation type="submission" date="2020-11" db="EMBL/GenBank/DDBJ databases">
        <authorList>
            <person name="Tran Van P."/>
        </authorList>
    </citation>
    <scope>NUCLEOTIDE SEQUENCE</scope>
</reference>
<feature type="region of interest" description="Disordered" evidence="1">
    <location>
        <begin position="312"/>
        <end position="332"/>
    </location>
</feature>
<evidence type="ECO:0000313" key="4">
    <source>
        <dbReference type="Proteomes" id="UP000678499"/>
    </source>
</evidence>
<dbReference type="AlphaFoldDB" id="A0A7R9BIX9"/>
<keyword evidence="4" id="KW-1185">Reference proteome</keyword>
<accession>A0A7R9BIX9</accession>
<dbReference type="EMBL" id="OA882543">
    <property type="protein sequence ID" value="CAD7275908.1"/>
    <property type="molecule type" value="Genomic_DNA"/>
</dbReference>
<feature type="chain" id="PRO_5036210034" evidence="2">
    <location>
        <begin position="28"/>
        <end position="1230"/>
    </location>
</feature>
<keyword evidence="2" id="KW-0732">Signal</keyword>
<dbReference type="EMBL" id="CAJPEX010000506">
    <property type="protein sequence ID" value="CAG0916060.1"/>
    <property type="molecule type" value="Genomic_DNA"/>
</dbReference>
<sequence length="1230" mass="136626">MSRNNALWPSALLCFIALSFMMPYVKFSEYGSVWKPGVLENLVMKLWGCEKPGGEVSTHEDPVSDDAEAETGNEGPGSNDEPVADHDPVKNTENEAKKRKRDLEAALDDMLKLDMKLDGLEDTWKEMRQRTHNRVLNAYKKLKQLRSELYDNRAEVVGNISAAVLRRASVPGQIERLKTQQGFLHASLDDLRQAKEAYFERNDVELGEFETQFQELQAGLGVAIDRVEGIESTLEDIQRNLTWPQHQIQFALAEMRQNEIVEEESASGCRDKRKKLDATESRTDNNGKKCDGQSDKSENSFLLHLDDEPGTITADGSMFESSENPKASKDSVADSQRLMKSSIFKNLWKVPDEEVDPSEHLKLDGFFPCSKKTCSSEVVTSASADIKKVFDNAKILKHDAAAVLEKIGDISKCAADLISLKWNILKVQAEAPADPSDKLIGLPGMIFTATSLNFQANAVKDLEESLTELRRGALVEKSKLSEMLDEVSETLEDLDKVQEDEVEVLGIIEERRGVRKKITEFYRMVEDYFCMKPAANASVEVSKSSKGGNVTVKADANANAALLEECSLQDASGKAAEYADCLARYMLRVKQMEIDFANFKEDMSHALALKSEYGVLRADAVTANTELINALRMLRMISSTFGGNLKRLSSVSSGILAALTDISDEIKEHHRKRDESLWKIFKGVEDLMTRLGDHLGFATRAERIKTGIEMASKRAEDLCSRFNCQMTETAAQTAALKRKESELRSSEASSPVEDPDSPSEGSSFPDLSNPEELKKILVALGLILFLILLFRALMGPGKSQRDPRAALTPASIVEMFPDQESIYDFSLAKGLILCRLLCPRCGVGNLILPQPSGSVMSLGQRECSECGLMVPVTENTVYSWNPQASPLIVLLVMWAWSHKKTMTQARYEIEMAMGDPPSQDIVESLYMMCKAIAERFLKLCPKRTTEGHYSKLHRFECCDDYVLGGDQEVVELYMDYALPNGDAVFLAKERGSDRAMMRSTSCIGPDTLDAFVNQFVQPGSIVIHPPVDGSEVSIDGYETFAFDPSESACNVTTRQGRTVNAHLKSVLRLWEQMVPEMTNDVTDELHLPVILIQTVWYKYFGCEVGYDPFNSFVEQAANAFSQWAVQWSTEAYPANAEGGDPRKRSRVSPGFQGDTPCVEESSGEDGKLNEPVRLSVNDCVRFRQGFGESPSPHTPGNGEMLHVTREAIAQPRSVPGVRFGASSGLCRRIS</sequence>
<evidence type="ECO:0000256" key="1">
    <source>
        <dbReference type="SAM" id="MobiDB-lite"/>
    </source>
</evidence>
<feature type="region of interest" description="Disordered" evidence="1">
    <location>
        <begin position="733"/>
        <end position="766"/>
    </location>
</feature>
<feature type="region of interest" description="Disordered" evidence="1">
    <location>
        <begin position="1133"/>
        <end position="1170"/>
    </location>
</feature>
<feature type="compositionally biased region" description="Basic and acidic residues" evidence="1">
    <location>
        <begin position="83"/>
        <end position="100"/>
    </location>
</feature>
<evidence type="ECO:0000256" key="2">
    <source>
        <dbReference type="SAM" id="SignalP"/>
    </source>
</evidence>
<gene>
    <name evidence="3" type="ORF">NMOB1V02_LOCUS3694</name>
</gene>
<dbReference type="Proteomes" id="UP000678499">
    <property type="component" value="Unassembled WGS sequence"/>
</dbReference>
<organism evidence="3">
    <name type="scientific">Notodromas monacha</name>
    <dbReference type="NCBI Taxonomy" id="399045"/>
    <lineage>
        <taxon>Eukaryota</taxon>
        <taxon>Metazoa</taxon>
        <taxon>Ecdysozoa</taxon>
        <taxon>Arthropoda</taxon>
        <taxon>Crustacea</taxon>
        <taxon>Oligostraca</taxon>
        <taxon>Ostracoda</taxon>
        <taxon>Podocopa</taxon>
        <taxon>Podocopida</taxon>
        <taxon>Cypridocopina</taxon>
        <taxon>Cypridoidea</taxon>
        <taxon>Cyprididae</taxon>
        <taxon>Notodromas</taxon>
    </lineage>
</organism>
<feature type="compositionally biased region" description="Basic and acidic residues" evidence="1">
    <location>
        <begin position="274"/>
        <end position="296"/>
    </location>
</feature>
<feature type="region of interest" description="Disordered" evidence="1">
    <location>
        <begin position="263"/>
        <end position="296"/>
    </location>
</feature>
<evidence type="ECO:0000313" key="3">
    <source>
        <dbReference type="EMBL" id="CAD7275908.1"/>
    </source>
</evidence>
<proteinExistence type="predicted"/>